<reference evidence="2" key="1">
    <citation type="submission" date="2025-08" db="UniProtKB">
        <authorList>
            <consortium name="Ensembl"/>
        </authorList>
    </citation>
    <scope>IDENTIFICATION</scope>
</reference>
<dbReference type="InterPro" id="IPR000210">
    <property type="entry name" value="BTB/POZ_dom"/>
</dbReference>
<dbReference type="Proteomes" id="UP000261580">
    <property type="component" value="Unassembled WGS sequence"/>
</dbReference>
<dbReference type="SUPFAM" id="SSF54695">
    <property type="entry name" value="POZ domain"/>
    <property type="match status" value="1"/>
</dbReference>
<dbReference type="Bgee" id="ENSNBRG00000016567">
    <property type="expression patterns" value="Expressed in testis and 4 other cell types or tissues"/>
</dbReference>
<dbReference type="PROSITE" id="PS50097">
    <property type="entry name" value="BTB"/>
    <property type="match status" value="1"/>
</dbReference>
<sequence length="90" mass="10066">MPDTASNEPGSKVSDPQHSQRLLRVLRTFWQEQSFHDALLVVDGEELPVQKNILAAASPYIRSVTAQIELFVNTSQGQQGRVQFYLVAVL</sequence>
<proteinExistence type="predicted"/>
<name>A0A3Q4HVE1_NEOBR</name>
<organism evidence="2 3">
    <name type="scientific">Neolamprologus brichardi</name>
    <name type="common">Fairy cichlid</name>
    <name type="synonym">Lamprologus brichardi</name>
    <dbReference type="NCBI Taxonomy" id="32507"/>
    <lineage>
        <taxon>Eukaryota</taxon>
        <taxon>Metazoa</taxon>
        <taxon>Chordata</taxon>
        <taxon>Craniata</taxon>
        <taxon>Vertebrata</taxon>
        <taxon>Euteleostomi</taxon>
        <taxon>Actinopterygii</taxon>
        <taxon>Neopterygii</taxon>
        <taxon>Teleostei</taxon>
        <taxon>Neoteleostei</taxon>
        <taxon>Acanthomorphata</taxon>
        <taxon>Ovalentaria</taxon>
        <taxon>Cichlomorphae</taxon>
        <taxon>Cichliformes</taxon>
        <taxon>Cichlidae</taxon>
        <taxon>African cichlids</taxon>
        <taxon>Pseudocrenilabrinae</taxon>
        <taxon>Lamprologini</taxon>
        <taxon>Neolamprologus</taxon>
    </lineage>
</organism>
<protein>
    <recommendedName>
        <fullName evidence="1">BTB domain-containing protein</fullName>
    </recommendedName>
</protein>
<keyword evidence="3" id="KW-1185">Reference proteome</keyword>
<evidence type="ECO:0000313" key="3">
    <source>
        <dbReference type="Proteomes" id="UP000261580"/>
    </source>
</evidence>
<dbReference type="Gene3D" id="3.30.710.10">
    <property type="entry name" value="Potassium Channel Kv1.1, Chain A"/>
    <property type="match status" value="1"/>
</dbReference>
<accession>A0A3Q4HVE1</accession>
<feature type="domain" description="BTB" evidence="1">
    <location>
        <begin position="36"/>
        <end position="64"/>
    </location>
</feature>
<evidence type="ECO:0000259" key="1">
    <source>
        <dbReference type="PROSITE" id="PS50097"/>
    </source>
</evidence>
<evidence type="ECO:0000313" key="2">
    <source>
        <dbReference type="Ensembl" id="ENSNBRP00000021592.1"/>
    </source>
</evidence>
<dbReference type="GeneTree" id="ENSGT00940000155273"/>
<dbReference type="Pfam" id="PF00651">
    <property type="entry name" value="BTB"/>
    <property type="match status" value="1"/>
</dbReference>
<dbReference type="AlphaFoldDB" id="A0A3Q4HVE1"/>
<dbReference type="STRING" id="32507.ENSNBRP00000021592"/>
<dbReference type="InterPro" id="IPR011333">
    <property type="entry name" value="SKP1/BTB/POZ_sf"/>
</dbReference>
<dbReference type="Ensembl" id="ENSNBRT00000022175.1">
    <property type="protein sequence ID" value="ENSNBRP00000021592.1"/>
    <property type="gene ID" value="ENSNBRG00000016567.1"/>
</dbReference>
<reference evidence="2" key="2">
    <citation type="submission" date="2025-09" db="UniProtKB">
        <authorList>
            <consortium name="Ensembl"/>
        </authorList>
    </citation>
    <scope>IDENTIFICATION</scope>
</reference>